<proteinExistence type="predicted"/>
<feature type="region of interest" description="Disordered" evidence="1">
    <location>
        <begin position="110"/>
        <end position="140"/>
    </location>
</feature>
<accession>A0A4Z2FSW4</accession>
<organism evidence="2 3">
    <name type="scientific">Liparis tanakae</name>
    <name type="common">Tanaka's snailfish</name>
    <dbReference type="NCBI Taxonomy" id="230148"/>
    <lineage>
        <taxon>Eukaryota</taxon>
        <taxon>Metazoa</taxon>
        <taxon>Chordata</taxon>
        <taxon>Craniata</taxon>
        <taxon>Vertebrata</taxon>
        <taxon>Euteleostomi</taxon>
        <taxon>Actinopterygii</taxon>
        <taxon>Neopterygii</taxon>
        <taxon>Teleostei</taxon>
        <taxon>Neoteleostei</taxon>
        <taxon>Acanthomorphata</taxon>
        <taxon>Eupercaria</taxon>
        <taxon>Perciformes</taxon>
        <taxon>Cottioidei</taxon>
        <taxon>Cottales</taxon>
        <taxon>Liparidae</taxon>
        <taxon>Liparis</taxon>
    </lineage>
</organism>
<evidence type="ECO:0000256" key="1">
    <source>
        <dbReference type="SAM" id="MobiDB-lite"/>
    </source>
</evidence>
<dbReference type="Proteomes" id="UP000314294">
    <property type="component" value="Unassembled WGS sequence"/>
</dbReference>
<dbReference type="EMBL" id="SRLO01000963">
    <property type="protein sequence ID" value="TNN43482.1"/>
    <property type="molecule type" value="Genomic_DNA"/>
</dbReference>
<evidence type="ECO:0000313" key="2">
    <source>
        <dbReference type="EMBL" id="TNN43482.1"/>
    </source>
</evidence>
<protein>
    <submittedName>
        <fullName evidence="2">Uncharacterized protein</fullName>
    </submittedName>
</protein>
<evidence type="ECO:0000313" key="3">
    <source>
        <dbReference type="Proteomes" id="UP000314294"/>
    </source>
</evidence>
<feature type="compositionally biased region" description="Basic and acidic residues" evidence="1">
    <location>
        <begin position="117"/>
        <end position="134"/>
    </location>
</feature>
<sequence length="140" mass="15307">MKMYGDCGTIYSIHQTGTLNKKGCQSAEAWSLRETHATHYLVRNSPSDDARRILSSRAVGLAGNKTYSFSPGTYRGHQLQLLAVALLRQHQLFGRPAAFPLPAVPLLLNTGSPEGTGRTRGEAHGHGERHDSADTSRQMH</sequence>
<gene>
    <name evidence="2" type="ORF">EYF80_046340</name>
</gene>
<name>A0A4Z2FSW4_9TELE</name>
<comment type="caution">
    <text evidence="2">The sequence shown here is derived from an EMBL/GenBank/DDBJ whole genome shotgun (WGS) entry which is preliminary data.</text>
</comment>
<dbReference type="AlphaFoldDB" id="A0A4Z2FSW4"/>
<reference evidence="2 3" key="1">
    <citation type="submission" date="2019-03" db="EMBL/GenBank/DDBJ databases">
        <title>First draft genome of Liparis tanakae, snailfish: a comprehensive survey of snailfish specific genes.</title>
        <authorList>
            <person name="Kim W."/>
            <person name="Song I."/>
            <person name="Jeong J.-H."/>
            <person name="Kim D."/>
            <person name="Kim S."/>
            <person name="Ryu S."/>
            <person name="Song J.Y."/>
            <person name="Lee S.K."/>
        </authorList>
    </citation>
    <scope>NUCLEOTIDE SEQUENCE [LARGE SCALE GENOMIC DNA]</scope>
    <source>
        <tissue evidence="2">Muscle</tissue>
    </source>
</reference>
<keyword evidence="3" id="KW-1185">Reference proteome</keyword>